<dbReference type="EMBL" id="GBXM01103575">
    <property type="protein sequence ID" value="JAH05002.1"/>
    <property type="molecule type" value="Transcribed_RNA"/>
</dbReference>
<sequence>MAVSCHQCLPAIIPKSSLKIIPSPPLSTSVYCLYCPFDLYF</sequence>
<proteinExistence type="predicted"/>
<accession>A0A0E9PL28</accession>
<protein>
    <submittedName>
        <fullName evidence="1">Uncharacterized protein</fullName>
    </submittedName>
</protein>
<organism evidence="1">
    <name type="scientific">Anguilla anguilla</name>
    <name type="common">European freshwater eel</name>
    <name type="synonym">Muraena anguilla</name>
    <dbReference type="NCBI Taxonomy" id="7936"/>
    <lineage>
        <taxon>Eukaryota</taxon>
        <taxon>Metazoa</taxon>
        <taxon>Chordata</taxon>
        <taxon>Craniata</taxon>
        <taxon>Vertebrata</taxon>
        <taxon>Euteleostomi</taxon>
        <taxon>Actinopterygii</taxon>
        <taxon>Neopterygii</taxon>
        <taxon>Teleostei</taxon>
        <taxon>Anguilliformes</taxon>
        <taxon>Anguillidae</taxon>
        <taxon>Anguilla</taxon>
    </lineage>
</organism>
<reference evidence="1" key="2">
    <citation type="journal article" date="2015" name="Fish Shellfish Immunol.">
        <title>Early steps in the European eel (Anguilla anguilla)-Vibrio vulnificus interaction in the gills: Role of the RtxA13 toxin.</title>
        <authorList>
            <person name="Callol A."/>
            <person name="Pajuelo D."/>
            <person name="Ebbesson L."/>
            <person name="Teles M."/>
            <person name="MacKenzie S."/>
            <person name="Amaro C."/>
        </authorList>
    </citation>
    <scope>NUCLEOTIDE SEQUENCE</scope>
</reference>
<evidence type="ECO:0000313" key="1">
    <source>
        <dbReference type="EMBL" id="JAH05002.1"/>
    </source>
</evidence>
<reference evidence="1" key="1">
    <citation type="submission" date="2014-11" db="EMBL/GenBank/DDBJ databases">
        <authorList>
            <person name="Amaro Gonzalez C."/>
        </authorList>
    </citation>
    <scope>NUCLEOTIDE SEQUENCE</scope>
</reference>
<name>A0A0E9PL28_ANGAN</name>
<dbReference type="AlphaFoldDB" id="A0A0E9PL28"/>